<evidence type="ECO:0000313" key="2">
    <source>
        <dbReference type="EMBL" id="QRD01568.1"/>
    </source>
</evidence>
<dbReference type="OrthoDB" id="3750348at2759"/>
<organism evidence="2 3">
    <name type="scientific">Phaeosphaeria nodorum (strain SN15 / ATCC MYA-4574 / FGSC 10173)</name>
    <name type="common">Glume blotch fungus</name>
    <name type="synonym">Parastagonospora nodorum</name>
    <dbReference type="NCBI Taxonomy" id="321614"/>
    <lineage>
        <taxon>Eukaryota</taxon>
        <taxon>Fungi</taxon>
        <taxon>Dikarya</taxon>
        <taxon>Ascomycota</taxon>
        <taxon>Pezizomycotina</taxon>
        <taxon>Dothideomycetes</taxon>
        <taxon>Pleosporomycetidae</taxon>
        <taxon>Pleosporales</taxon>
        <taxon>Pleosporineae</taxon>
        <taxon>Phaeosphaeriaceae</taxon>
        <taxon>Parastagonospora</taxon>
    </lineage>
</organism>
<sequence length="326" mass="35992">MPLASPVFQDATTINYSLEWPHLENPSNTTFAGPTQIDICHCGNNTDSGHIYTRYSCSDPVVSFASPEDELWVLQTPLGQINLLRPATNEELQRRREVGEDAKPSAYAGKNFLLLSGPCPRGRYQAHATLQYLRSLSPDARQRVENLTVLIQPYEEDCRDDQGGRAYMALARYIIAELPAFKSLHVNIWGEATRTASHEFVVLLRGEGISIKLNWDWWGESVEEYTDADAFLEAIDIGVVVQRPMRATAGGGSGDTRGDGTGDSISHRQESLEKEDCTNPNDSGVDNTTTPTLEQENSDDDWSDETWTPLSPAGAGGNEDSGWQVL</sequence>
<feature type="compositionally biased region" description="Polar residues" evidence="1">
    <location>
        <begin position="278"/>
        <end position="295"/>
    </location>
</feature>
<dbReference type="RefSeq" id="XP_001802438.1">
    <property type="nucleotide sequence ID" value="XM_001802386.1"/>
</dbReference>
<name>A0A7U2FA71_PHANO</name>
<feature type="compositionally biased region" description="Basic and acidic residues" evidence="1">
    <location>
        <begin position="256"/>
        <end position="277"/>
    </location>
</feature>
<dbReference type="AlphaFoldDB" id="A0A7U2FA71"/>
<gene>
    <name evidence="2" type="ORF">JI435_122120</name>
</gene>
<feature type="region of interest" description="Disordered" evidence="1">
    <location>
        <begin position="246"/>
        <end position="326"/>
    </location>
</feature>
<proteinExistence type="predicted"/>
<evidence type="ECO:0000313" key="3">
    <source>
        <dbReference type="Proteomes" id="UP000663193"/>
    </source>
</evidence>
<evidence type="ECO:0000256" key="1">
    <source>
        <dbReference type="SAM" id="MobiDB-lite"/>
    </source>
</evidence>
<accession>A0A7U2FA71</accession>
<dbReference type="EMBL" id="CP069034">
    <property type="protein sequence ID" value="QRD01568.1"/>
    <property type="molecule type" value="Genomic_DNA"/>
</dbReference>
<dbReference type="VEuPathDB" id="FungiDB:JI435_122120"/>
<dbReference type="KEGG" id="pno:SNOG_12212"/>
<reference evidence="3" key="1">
    <citation type="journal article" date="2021" name="BMC Genomics">
        <title>Chromosome-level genome assembly and manually-curated proteome of model necrotroph Parastagonospora nodorum Sn15 reveals a genome-wide trove of candidate effector homologs, and redundancy of virulence-related functions within an accessory chromosome.</title>
        <authorList>
            <person name="Bertazzoni S."/>
            <person name="Jones D.A.B."/>
            <person name="Phan H.T."/>
            <person name="Tan K.-C."/>
            <person name="Hane J.K."/>
        </authorList>
    </citation>
    <scope>NUCLEOTIDE SEQUENCE [LARGE SCALE GENOMIC DNA]</scope>
    <source>
        <strain evidence="3">SN15 / ATCC MYA-4574 / FGSC 10173)</strain>
    </source>
</reference>
<keyword evidence="3" id="KW-1185">Reference proteome</keyword>
<dbReference type="Proteomes" id="UP000663193">
    <property type="component" value="Chromosome 12"/>
</dbReference>
<protein>
    <submittedName>
        <fullName evidence="2">Uncharacterized protein</fullName>
    </submittedName>
</protein>
<dbReference type="OMA" id="NMLRPAT"/>